<protein>
    <submittedName>
        <fullName evidence="3">Uncharacterized protein</fullName>
    </submittedName>
</protein>
<reference evidence="3" key="1">
    <citation type="journal article" date="2021" name="Proc. Natl. Acad. Sci. U.S.A.">
        <title>A Catalog of Tens of Thousands of Viruses from Human Metagenomes Reveals Hidden Associations with Chronic Diseases.</title>
        <authorList>
            <person name="Tisza M.J."/>
            <person name="Buck C.B."/>
        </authorList>
    </citation>
    <scope>NUCLEOTIDE SEQUENCE</scope>
    <source>
        <strain evidence="3">CtFn287</strain>
    </source>
</reference>
<feature type="transmembrane region" description="Helical" evidence="2">
    <location>
        <begin position="437"/>
        <end position="459"/>
    </location>
</feature>
<feature type="region of interest" description="Disordered" evidence="1">
    <location>
        <begin position="98"/>
        <end position="128"/>
    </location>
</feature>
<evidence type="ECO:0000256" key="2">
    <source>
        <dbReference type="SAM" id="Phobius"/>
    </source>
</evidence>
<keyword evidence="2" id="KW-0472">Membrane</keyword>
<keyword evidence="2" id="KW-0812">Transmembrane</keyword>
<evidence type="ECO:0000256" key="1">
    <source>
        <dbReference type="SAM" id="MobiDB-lite"/>
    </source>
</evidence>
<accession>A0A8S5LVP6</accession>
<feature type="transmembrane region" description="Helical" evidence="2">
    <location>
        <begin position="465"/>
        <end position="490"/>
    </location>
</feature>
<feature type="transmembrane region" description="Helical" evidence="2">
    <location>
        <begin position="401"/>
        <end position="425"/>
    </location>
</feature>
<sequence length="587" mass="62201">MITTELDTLVLNIEVNDKRDGETAAKKISTLNRVLNKFQTTVKTLDTKTFRTKFTSMTSSIKPFVSQLNTAKSTILALDRVLKKMSVNKVKDAIKNGTVGEVDAPEENKTESTPSAQNGTSQDLPDAKKERETIKSLINKYGALTKTVDDADKTRTLYFERYNGSDKITTKYTAKLEEQDGKLKEVAGSFQYVGQTASEVTGGGLKSFFLSIKRIALYRAIRTSLKVITQSLKEGIVNLAAFDEKSRATMSEITSSITIMKNSLGVAIMPLIQAITPIIQGISKAVGTLANAISYLSAKLKGETSWLKVNTEYLKEFNKQSNLLSFDEFNSLKQDDASGMFTTEQMQGSSLSSILGDCTALSGVLTGIATTLGIIGGAKILGLITGGKLLTSIKSIWTTTLSFSGTIQGLAVGIGALAGGLVYFITNLDQMNTTAKILIPVLAILLGIITGLAVAHAAAKAGIAAPAMAAITAGALVAGLTLVAGTAIAVSKHANGGMFEGTGTLYHQAGEAGAEIVATGSKGTGVTNINQFKQAMVEALSEYDAARNNDEPGTLVVMLDGKEIAKSQATNNANALMQKYNLVLKPR</sequence>
<organism evidence="3">
    <name type="scientific">Siphoviridae sp. ctFn287</name>
    <dbReference type="NCBI Taxonomy" id="2826215"/>
    <lineage>
        <taxon>Viruses</taxon>
        <taxon>Duplodnaviria</taxon>
        <taxon>Heunggongvirae</taxon>
        <taxon>Uroviricota</taxon>
        <taxon>Caudoviricetes</taxon>
    </lineage>
</organism>
<evidence type="ECO:0000313" key="3">
    <source>
        <dbReference type="EMBL" id="DAD73935.1"/>
    </source>
</evidence>
<keyword evidence="2" id="KW-1133">Transmembrane helix</keyword>
<feature type="compositionally biased region" description="Polar residues" evidence="1">
    <location>
        <begin position="111"/>
        <end position="123"/>
    </location>
</feature>
<name>A0A8S5LVP6_9CAUD</name>
<proteinExistence type="predicted"/>
<dbReference type="EMBL" id="BK014748">
    <property type="protein sequence ID" value="DAD73935.1"/>
    <property type="molecule type" value="Genomic_DNA"/>
</dbReference>